<dbReference type="PROSITE" id="PS00139">
    <property type="entry name" value="THIOL_PROTEASE_CYS"/>
    <property type="match status" value="1"/>
</dbReference>
<keyword evidence="2" id="KW-0645">Protease</keyword>
<evidence type="ECO:0000256" key="6">
    <source>
        <dbReference type="ARBA" id="ARBA00023157"/>
    </source>
</evidence>
<dbReference type="InterPro" id="IPR025660">
    <property type="entry name" value="Pept_his_AS"/>
</dbReference>
<keyword evidence="3" id="KW-0378">Hydrolase</keyword>
<dbReference type="FunFam" id="3.90.70.10:FF:000006">
    <property type="entry name" value="Cathepsin S"/>
    <property type="match status" value="1"/>
</dbReference>
<feature type="domain" description="Cathepsin propeptide inhibitor" evidence="9">
    <location>
        <begin position="26"/>
        <end position="86"/>
    </location>
</feature>
<dbReference type="GO" id="GO:0006508">
    <property type="term" value="P:proteolysis"/>
    <property type="evidence" value="ECO:0007669"/>
    <property type="project" value="UniProtKB-KW"/>
</dbReference>
<evidence type="ECO:0000256" key="2">
    <source>
        <dbReference type="ARBA" id="ARBA00022670"/>
    </source>
</evidence>
<evidence type="ECO:0000256" key="5">
    <source>
        <dbReference type="ARBA" id="ARBA00023145"/>
    </source>
</evidence>
<dbReference type="PROSITE" id="PS00640">
    <property type="entry name" value="THIOL_PROTEASE_ASN"/>
    <property type="match status" value="1"/>
</dbReference>
<sequence>MKVSVLAALLLVLTEADFLPLEDLEFQAWKLKFGKSYRSPTEEVHRKEVWISNLKYVILHNVMADQGLKSYRLGMTYFADLENAEYRKLAFGNCLRKFNGTRRQSSKFLHSEGNLILPSTVDWKEKGYVTNVKDQKACGSCWAFSATGALEGQHCRRTGQLVSLSEQQLVDCSTEYGNEGCGGGLMDYAFHYIIDNKGIDTEESYPYEAEDGDCRFNPDTVGASCTGYFDIESGSEATLQEAVATVGPVSVAIDAGHMSFQFYSSGIYNEPDCSSTELDHGVLAVGYGSQNGRDYWLVKNSWGIGWGDEGYIYMTRNQDNQCGIATAASYPVV</sequence>
<dbReference type="Pfam" id="PF00112">
    <property type="entry name" value="Peptidase_C1"/>
    <property type="match status" value="1"/>
</dbReference>
<dbReference type="Gene3D" id="3.90.70.10">
    <property type="entry name" value="Cysteine proteinases"/>
    <property type="match status" value="1"/>
</dbReference>
<dbReference type="AlphaFoldDB" id="X2D397"/>
<evidence type="ECO:0000256" key="1">
    <source>
        <dbReference type="ARBA" id="ARBA00008455"/>
    </source>
</evidence>
<evidence type="ECO:0000259" key="8">
    <source>
        <dbReference type="SMART" id="SM00645"/>
    </source>
</evidence>
<evidence type="ECO:0000259" key="9">
    <source>
        <dbReference type="SMART" id="SM00848"/>
    </source>
</evidence>
<feature type="domain" description="Peptidase C1A papain C-terminal" evidence="8">
    <location>
        <begin position="117"/>
        <end position="332"/>
    </location>
</feature>
<comment type="similarity">
    <text evidence="1">Belongs to the peptidase C1 family.</text>
</comment>
<feature type="chain" id="PRO_5018583001" evidence="7">
    <location>
        <begin position="17"/>
        <end position="333"/>
    </location>
</feature>
<keyword evidence="4" id="KW-0788">Thiol protease</keyword>
<dbReference type="GO" id="GO:0008234">
    <property type="term" value="F:cysteine-type peptidase activity"/>
    <property type="evidence" value="ECO:0007669"/>
    <property type="project" value="UniProtKB-KW"/>
</dbReference>
<dbReference type="InterPro" id="IPR013201">
    <property type="entry name" value="Prot_inhib_I29"/>
</dbReference>
<keyword evidence="5" id="KW-0865">Zymogen</keyword>
<feature type="signal peptide" evidence="7">
    <location>
        <begin position="1"/>
        <end position="16"/>
    </location>
</feature>
<dbReference type="PROSITE" id="PS00639">
    <property type="entry name" value="THIOL_PROTEASE_HIS"/>
    <property type="match status" value="1"/>
</dbReference>
<dbReference type="PANTHER" id="PTHR12411">
    <property type="entry name" value="CYSTEINE PROTEASE FAMILY C1-RELATED"/>
    <property type="match status" value="1"/>
</dbReference>
<evidence type="ECO:0000256" key="7">
    <source>
        <dbReference type="SAM" id="SignalP"/>
    </source>
</evidence>
<dbReference type="SMART" id="SM00645">
    <property type="entry name" value="Pept_C1"/>
    <property type="match status" value="1"/>
</dbReference>
<dbReference type="InterPro" id="IPR025661">
    <property type="entry name" value="Pept_asp_AS"/>
</dbReference>
<proteinExistence type="evidence at transcript level"/>
<dbReference type="Pfam" id="PF08246">
    <property type="entry name" value="Inhibitor_I29"/>
    <property type="match status" value="1"/>
</dbReference>
<organism evidence="10">
    <name type="scientific">Latimeria menadoensis</name>
    <name type="common">Indonesian coelacanth</name>
    <dbReference type="NCBI Taxonomy" id="106881"/>
    <lineage>
        <taxon>Eukaryota</taxon>
        <taxon>Metazoa</taxon>
        <taxon>Chordata</taxon>
        <taxon>Craniata</taxon>
        <taxon>Vertebrata</taxon>
        <taxon>Euteleostomi</taxon>
        <taxon>Coelacanthiformes</taxon>
        <taxon>Coelacanthidae</taxon>
        <taxon>Latimeria</taxon>
    </lineage>
</organism>
<dbReference type="EMBL" id="KC677720">
    <property type="protein sequence ID" value="AHG59333.1"/>
    <property type="molecule type" value="mRNA"/>
</dbReference>
<keyword evidence="6" id="KW-1015">Disulfide bond</keyword>
<dbReference type="CDD" id="cd02248">
    <property type="entry name" value="Peptidase_C1A"/>
    <property type="match status" value="1"/>
</dbReference>
<reference evidence="10" key="1">
    <citation type="submission" date="2013-02" db="EMBL/GenBank/DDBJ databases">
        <title>New insights on the evolution of the immune system in vertebrates: lessons from the transcriptomic analysis of the Indonesian coelacanth (Latimeria menadoensis).</title>
        <authorList>
            <person name="Buonocore F."/>
            <person name="Pallavicini A."/>
            <person name="Gerdol M."/>
            <person name="De Moro G."/>
            <person name="Fausto A.M."/>
            <person name="Forconi M."/>
            <person name="Canapa A."/>
            <person name="Barucca M."/>
            <person name="Biscotti M.A."/>
            <person name="Olmo E."/>
            <person name="Scapigliati G."/>
        </authorList>
    </citation>
    <scope>NUCLEOTIDE SEQUENCE</scope>
    <source>
        <tissue evidence="10">Liver and testis</tissue>
    </source>
</reference>
<accession>X2D397</accession>
<dbReference type="InterPro" id="IPR038765">
    <property type="entry name" value="Papain-like_cys_pep_sf"/>
</dbReference>
<dbReference type="SUPFAM" id="SSF54001">
    <property type="entry name" value="Cysteine proteinases"/>
    <property type="match status" value="1"/>
</dbReference>
<dbReference type="SMART" id="SM00848">
    <property type="entry name" value="Inhibitor_I29"/>
    <property type="match status" value="1"/>
</dbReference>
<keyword evidence="7" id="KW-0732">Signal</keyword>
<evidence type="ECO:0000313" key="10">
    <source>
        <dbReference type="EMBL" id="AHG59333.1"/>
    </source>
</evidence>
<dbReference type="InterPro" id="IPR013128">
    <property type="entry name" value="Peptidase_C1A"/>
</dbReference>
<dbReference type="InterPro" id="IPR039417">
    <property type="entry name" value="Peptidase_C1A_papain-like"/>
</dbReference>
<evidence type="ECO:0000256" key="3">
    <source>
        <dbReference type="ARBA" id="ARBA00022801"/>
    </source>
</evidence>
<dbReference type="InterPro" id="IPR000668">
    <property type="entry name" value="Peptidase_C1A_C"/>
</dbReference>
<dbReference type="InterPro" id="IPR000169">
    <property type="entry name" value="Pept_cys_AS"/>
</dbReference>
<name>X2D397_LATME</name>
<evidence type="ECO:0000256" key="4">
    <source>
        <dbReference type="ARBA" id="ARBA00022807"/>
    </source>
</evidence>
<protein>
    <submittedName>
        <fullName evidence="10">Cathepsin L</fullName>
    </submittedName>
</protein>
<dbReference type="PRINTS" id="PR00705">
    <property type="entry name" value="PAPAIN"/>
</dbReference>